<organism evidence="11 12">
    <name type="scientific">Leptosia nina</name>
    <dbReference type="NCBI Taxonomy" id="320188"/>
    <lineage>
        <taxon>Eukaryota</taxon>
        <taxon>Metazoa</taxon>
        <taxon>Ecdysozoa</taxon>
        <taxon>Arthropoda</taxon>
        <taxon>Hexapoda</taxon>
        <taxon>Insecta</taxon>
        <taxon>Pterygota</taxon>
        <taxon>Neoptera</taxon>
        <taxon>Endopterygota</taxon>
        <taxon>Lepidoptera</taxon>
        <taxon>Glossata</taxon>
        <taxon>Ditrysia</taxon>
        <taxon>Papilionoidea</taxon>
        <taxon>Pieridae</taxon>
        <taxon>Pierinae</taxon>
        <taxon>Leptosia</taxon>
    </lineage>
</organism>
<keyword evidence="4 7" id="KW-0442">Lipid degradation</keyword>
<dbReference type="Gene3D" id="3.40.50.1820">
    <property type="entry name" value="alpha/beta hydrolase"/>
    <property type="match status" value="1"/>
</dbReference>
<sequence length="393" mass="44330">MNFVFAVFFALIVICNAQILPKEAYATVPQLITSAGYPVNKHRVTTSDGYILQIYRIPAGRRTARRTDNVKGKKAVLLVHGLLGSSDNFLLMGPDRSLAYMLADAGYDVWLGNLRGTQYSGHQNLTRRDANFWKFSFEEHGKYDVPAMIDKILSITKLDKILYIGHSMGTTSFFVMMSERPEYNEKVVAFVGLAPAVYVGNMEGISQFFLNDLGITKRMREQGIYSTDFAKWPILANSCIEKSAQANICVQFNSYLMGNHNEPMDMNMYPVWIARVQPGAWQQFEHYAKVAITKVFTAWEGGINGSVKPYNLSNVKVPVTLLYGESDRLTQKAETLKLADQLKANGVLEEVRPACPCSKWNHIDFLFAKDVGRDLNKPLIRTVNKLYKKYGSL</sequence>
<dbReference type="PIRSF" id="PIRSF000862">
    <property type="entry name" value="Steryl_ester_lip"/>
    <property type="match status" value="1"/>
</dbReference>
<dbReference type="AlphaFoldDB" id="A0AAV1IZ66"/>
<feature type="chain" id="PRO_5043987558" description="Lipase" evidence="9">
    <location>
        <begin position="18"/>
        <end position="393"/>
    </location>
</feature>
<feature type="active site" description="Charge relay system" evidence="8">
    <location>
        <position position="362"/>
    </location>
</feature>
<feature type="signal peptide" evidence="9">
    <location>
        <begin position="1"/>
        <end position="17"/>
    </location>
</feature>
<comment type="similarity">
    <text evidence="1 7">Belongs to the AB hydrolase superfamily. Lipase family.</text>
</comment>
<keyword evidence="12" id="KW-1185">Reference proteome</keyword>
<gene>
    <name evidence="11" type="ORF">LNINA_LOCUS2346</name>
</gene>
<evidence type="ECO:0000313" key="12">
    <source>
        <dbReference type="Proteomes" id="UP001497472"/>
    </source>
</evidence>
<evidence type="ECO:0000259" key="10">
    <source>
        <dbReference type="Pfam" id="PF04083"/>
    </source>
</evidence>
<accession>A0AAV1IZ66</accession>
<reference evidence="11 12" key="1">
    <citation type="submission" date="2023-11" db="EMBL/GenBank/DDBJ databases">
        <authorList>
            <person name="Okamura Y."/>
        </authorList>
    </citation>
    <scope>NUCLEOTIDE SEQUENCE [LARGE SCALE GENOMIC DNA]</scope>
</reference>
<proteinExistence type="inferred from homology"/>
<comment type="caution">
    <text evidence="11">The sequence shown here is derived from an EMBL/GenBank/DDBJ whole genome shotgun (WGS) entry which is preliminary data.</text>
</comment>
<evidence type="ECO:0000256" key="4">
    <source>
        <dbReference type="ARBA" id="ARBA00022963"/>
    </source>
</evidence>
<dbReference type="InterPro" id="IPR006693">
    <property type="entry name" value="AB_hydrolase_lipase"/>
</dbReference>
<feature type="active site" description="Charge relay system" evidence="8">
    <location>
        <position position="327"/>
    </location>
</feature>
<protein>
    <recommendedName>
        <fullName evidence="7">Lipase</fullName>
    </recommendedName>
</protein>
<evidence type="ECO:0000256" key="2">
    <source>
        <dbReference type="ARBA" id="ARBA00022729"/>
    </source>
</evidence>
<evidence type="ECO:0000256" key="9">
    <source>
        <dbReference type="SAM" id="SignalP"/>
    </source>
</evidence>
<dbReference type="Pfam" id="PF04083">
    <property type="entry name" value="Abhydro_lipase"/>
    <property type="match status" value="1"/>
</dbReference>
<keyword evidence="6" id="KW-0325">Glycoprotein</keyword>
<keyword evidence="5" id="KW-0443">Lipid metabolism</keyword>
<dbReference type="Proteomes" id="UP001497472">
    <property type="component" value="Unassembled WGS sequence"/>
</dbReference>
<dbReference type="FunFam" id="3.40.50.1820:FF:000057">
    <property type="entry name" value="Lipase"/>
    <property type="match status" value="1"/>
</dbReference>
<dbReference type="InterPro" id="IPR025483">
    <property type="entry name" value="Lipase_euk"/>
</dbReference>
<feature type="active site" description="Nucleophile" evidence="8">
    <location>
        <position position="167"/>
    </location>
</feature>
<evidence type="ECO:0000256" key="5">
    <source>
        <dbReference type="ARBA" id="ARBA00023098"/>
    </source>
</evidence>
<evidence type="ECO:0000313" key="11">
    <source>
        <dbReference type="EMBL" id="CAK1542450.1"/>
    </source>
</evidence>
<evidence type="ECO:0000256" key="3">
    <source>
        <dbReference type="ARBA" id="ARBA00022801"/>
    </source>
</evidence>
<feature type="domain" description="Partial AB-hydrolase lipase" evidence="10">
    <location>
        <begin position="28"/>
        <end position="92"/>
    </location>
</feature>
<dbReference type="GO" id="GO:0016042">
    <property type="term" value="P:lipid catabolic process"/>
    <property type="evidence" value="ECO:0007669"/>
    <property type="project" value="UniProtKB-KW"/>
</dbReference>
<evidence type="ECO:0000256" key="8">
    <source>
        <dbReference type="PIRSR" id="PIRSR000862-1"/>
    </source>
</evidence>
<keyword evidence="3 7" id="KW-0378">Hydrolase</keyword>
<keyword evidence="2 9" id="KW-0732">Signal</keyword>
<evidence type="ECO:0000256" key="6">
    <source>
        <dbReference type="ARBA" id="ARBA00023180"/>
    </source>
</evidence>
<evidence type="ECO:0000256" key="7">
    <source>
        <dbReference type="PIRNR" id="PIRNR000862"/>
    </source>
</evidence>
<dbReference type="EMBL" id="CAVLEF010000003">
    <property type="protein sequence ID" value="CAK1542450.1"/>
    <property type="molecule type" value="Genomic_DNA"/>
</dbReference>
<dbReference type="GO" id="GO:0016788">
    <property type="term" value="F:hydrolase activity, acting on ester bonds"/>
    <property type="evidence" value="ECO:0007669"/>
    <property type="project" value="InterPro"/>
</dbReference>
<dbReference type="PANTHER" id="PTHR11005">
    <property type="entry name" value="LYSOSOMAL ACID LIPASE-RELATED"/>
    <property type="match status" value="1"/>
</dbReference>
<name>A0AAV1IZ66_9NEOP</name>
<evidence type="ECO:0000256" key="1">
    <source>
        <dbReference type="ARBA" id="ARBA00010701"/>
    </source>
</evidence>
<dbReference type="SUPFAM" id="SSF53474">
    <property type="entry name" value="alpha/beta-Hydrolases"/>
    <property type="match status" value="1"/>
</dbReference>
<dbReference type="InterPro" id="IPR029058">
    <property type="entry name" value="AB_hydrolase_fold"/>
</dbReference>